<evidence type="ECO:0000256" key="4">
    <source>
        <dbReference type="ARBA" id="ARBA00022884"/>
    </source>
</evidence>
<keyword evidence="3" id="KW-0677">Repeat</keyword>
<evidence type="ECO:0000256" key="5">
    <source>
        <dbReference type="ARBA" id="ARBA00023242"/>
    </source>
</evidence>
<dbReference type="GO" id="GO:0005737">
    <property type="term" value="C:cytoplasm"/>
    <property type="evidence" value="ECO:0007669"/>
    <property type="project" value="TreeGrafter"/>
</dbReference>
<reference evidence="8" key="2">
    <citation type="submission" date="2019-07" db="EMBL/GenBank/DDBJ databases">
        <authorList>
            <person name="Yang Y."/>
            <person name="Bocs S."/>
            <person name="Baudouin L."/>
        </authorList>
    </citation>
    <scope>NUCLEOTIDE SEQUENCE</scope>
    <source>
        <tissue evidence="8">Spear leaf of Hainan Tall coconut</tissue>
    </source>
</reference>
<keyword evidence="4" id="KW-0694">RNA-binding</keyword>
<feature type="compositionally biased region" description="Low complexity" evidence="6">
    <location>
        <begin position="245"/>
        <end position="257"/>
    </location>
</feature>
<dbReference type="Gene3D" id="3.30.70.330">
    <property type="match status" value="1"/>
</dbReference>
<keyword evidence="7" id="KW-0732">Signal</keyword>
<dbReference type="SUPFAM" id="SSF54928">
    <property type="entry name" value="RNA-binding domain, RBD"/>
    <property type="match status" value="1"/>
</dbReference>
<comment type="subcellular location">
    <subcellularLocation>
        <location evidence="1">Nucleus</location>
    </subcellularLocation>
</comment>
<sequence>MLAMLKMLFMVVMVISLMVTDYGLNLHMVEEAILLPWTVTVVTVVVESRGALNIVDHMRRAGDVCFSEVFRDGRGTTGIVDYTNYDDMKYAVRKLDDSEFRNAFSRAYIRVREYDRRRRLSRSRSRSYSRSRSPSHSHSYGRSSSHSRRVHFRGTIKIFVGKKVLTRTSKVALRRNIYGKYGFIMRSPNGWESLKITIKIQITNCFSKFYPTLAFRYFVLILLVDQLECNMQPLRDGRAIQSPGRSRNSSRSRSPAV</sequence>
<feature type="chain" id="PRO_5035472149" evidence="7">
    <location>
        <begin position="17"/>
        <end position="257"/>
    </location>
</feature>
<feature type="compositionally biased region" description="Basic residues" evidence="6">
    <location>
        <begin position="122"/>
        <end position="135"/>
    </location>
</feature>
<dbReference type="PANTHER" id="PTHR23003">
    <property type="entry name" value="RNA RECOGNITION MOTIF RRM DOMAIN CONTAINING PROTEIN"/>
    <property type="match status" value="1"/>
</dbReference>
<proteinExistence type="predicted"/>
<evidence type="ECO:0000256" key="2">
    <source>
        <dbReference type="ARBA" id="ARBA00022664"/>
    </source>
</evidence>
<evidence type="ECO:0000256" key="3">
    <source>
        <dbReference type="ARBA" id="ARBA00022737"/>
    </source>
</evidence>
<evidence type="ECO:0000313" key="8">
    <source>
        <dbReference type="EMBL" id="KAG1326245.1"/>
    </source>
</evidence>
<dbReference type="OrthoDB" id="1099063at2759"/>
<accession>A0A8K0MUA9</accession>
<keyword evidence="2" id="KW-0507">mRNA processing</keyword>
<dbReference type="InterPro" id="IPR012677">
    <property type="entry name" value="Nucleotide-bd_a/b_plait_sf"/>
</dbReference>
<protein>
    <submittedName>
        <fullName evidence="8">Uncharacterized protein</fullName>
    </submittedName>
</protein>
<dbReference type="InterPro" id="IPR050374">
    <property type="entry name" value="RRT5_SRSF_SR"/>
</dbReference>
<dbReference type="EMBL" id="CM017872">
    <property type="protein sequence ID" value="KAG1326245.1"/>
    <property type="molecule type" value="Genomic_DNA"/>
</dbReference>
<evidence type="ECO:0000313" key="9">
    <source>
        <dbReference type="Proteomes" id="UP000797356"/>
    </source>
</evidence>
<keyword evidence="5" id="KW-0539">Nucleus</keyword>
<dbReference type="GO" id="GO:0005634">
    <property type="term" value="C:nucleus"/>
    <property type="evidence" value="ECO:0007669"/>
    <property type="project" value="UniProtKB-SubCell"/>
</dbReference>
<name>A0A8K0MUA9_COCNU</name>
<organism evidence="8 9">
    <name type="scientific">Cocos nucifera</name>
    <name type="common">Coconut palm</name>
    <dbReference type="NCBI Taxonomy" id="13894"/>
    <lineage>
        <taxon>Eukaryota</taxon>
        <taxon>Viridiplantae</taxon>
        <taxon>Streptophyta</taxon>
        <taxon>Embryophyta</taxon>
        <taxon>Tracheophyta</taxon>
        <taxon>Spermatophyta</taxon>
        <taxon>Magnoliopsida</taxon>
        <taxon>Liliopsida</taxon>
        <taxon>Arecaceae</taxon>
        <taxon>Arecoideae</taxon>
        <taxon>Cocoseae</taxon>
        <taxon>Attaleinae</taxon>
        <taxon>Cocos</taxon>
    </lineage>
</organism>
<dbReference type="GO" id="GO:0003729">
    <property type="term" value="F:mRNA binding"/>
    <property type="evidence" value="ECO:0007669"/>
    <property type="project" value="TreeGrafter"/>
</dbReference>
<evidence type="ECO:0000256" key="6">
    <source>
        <dbReference type="SAM" id="MobiDB-lite"/>
    </source>
</evidence>
<feature type="signal peptide" evidence="7">
    <location>
        <begin position="1"/>
        <end position="16"/>
    </location>
</feature>
<evidence type="ECO:0000256" key="1">
    <source>
        <dbReference type="ARBA" id="ARBA00004123"/>
    </source>
</evidence>
<keyword evidence="9" id="KW-1185">Reference proteome</keyword>
<feature type="region of interest" description="Disordered" evidence="6">
    <location>
        <begin position="122"/>
        <end position="148"/>
    </location>
</feature>
<comment type="caution">
    <text evidence="8">The sequence shown here is derived from an EMBL/GenBank/DDBJ whole genome shotgun (WGS) entry which is preliminary data.</text>
</comment>
<dbReference type="Proteomes" id="UP000797356">
    <property type="component" value="Chromosome 1"/>
</dbReference>
<evidence type="ECO:0000256" key="7">
    <source>
        <dbReference type="SAM" id="SignalP"/>
    </source>
</evidence>
<feature type="region of interest" description="Disordered" evidence="6">
    <location>
        <begin position="238"/>
        <end position="257"/>
    </location>
</feature>
<dbReference type="InterPro" id="IPR035979">
    <property type="entry name" value="RBD_domain_sf"/>
</dbReference>
<dbReference type="AlphaFoldDB" id="A0A8K0MUA9"/>
<gene>
    <name evidence="8" type="ORF">COCNU_01G001790</name>
</gene>
<dbReference type="PANTHER" id="PTHR23003:SF62">
    <property type="entry name" value="SERINE_ARGININE (SR)-TYPE SHUTTLING MRNA BINDING PROTEIN NPL3"/>
    <property type="match status" value="1"/>
</dbReference>
<reference evidence="8" key="1">
    <citation type="journal article" date="2017" name="Gigascience">
        <title>The genome draft of coconut (Cocos nucifera).</title>
        <authorList>
            <person name="Xiao Y."/>
            <person name="Xu P."/>
            <person name="Fan H."/>
            <person name="Baudouin L."/>
            <person name="Xia W."/>
            <person name="Bocs S."/>
            <person name="Xu J."/>
            <person name="Li Q."/>
            <person name="Guo A."/>
            <person name="Zhou L."/>
            <person name="Li J."/>
            <person name="Wu Y."/>
            <person name="Ma Z."/>
            <person name="Armero A."/>
            <person name="Issali A.E."/>
            <person name="Liu N."/>
            <person name="Peng M."/>
            <person name="Yang Y."/>
        </authorList>
    </citation>
    <scope>NUCLEOTIDE SEQUENCE</scope>
    <source>
        <tissue evidence="8">Spear leaf of Hainan Tall coconut</tissue>
    </source>
</reference>
<dbReference type="GO" id="GO:0006397">
    <property type="term" value="P:mRNA processing"/>
    <property type="evidence" value="ECO:0007669"/>
    <property type="project" value="UniProtKB-KW"/>
</dbReference>